<evidence type="ECO:0000256" key="4">
    <source>
        <dbReference type="SAM" id="MobiDB-lite"/>
    </source>
</evidence>
<organism evidence="5 6">
    <name type="scientific">Teichococcus aestuarii</name>
    <dbReference type="NCBI Taxonomy" id="568898"/>
    <lineage>
        <taxon>Bacteria</taxon>
        <taxon>Pseudomonadati</taxon>
        <taxon>Pseudomonadota</taxon>
        <taxon>Alphaproteobacteria</taxon>
        <taxon>Acetobacterales</taxon>
        <taxon>Roseomonadaceae</taxon>
        <taxon>Roseomonas</taxon>
    </lineage>
</organism>
<dbReference type="Proteomes" id="UP000245048">
    <property type="component" value="Unassembled WGS sequence"/>
</dbReference>
<dbReference type="SUPFAM" id="SSF53850">
    <property type="entry name" value="Periplasmic binding protein-like II"/>
    <property type="match status" value="1"/>
</dbReference>
<dbReference type="EMBL" id="PDOA01000029">
    <property type="protein sequence ID" value="PWC26606.1"/>
    <property type="molecule type" value="Genomic_DNA"/>
</dbReference>
<reference evidence="6" key="1">
    <citation type="submission" date="2017-10" db="EMBL/GenBank/DDBJ databases">
        <authorList>
            <person name="Toshchakov S.V."/>
            <person name="Goeva M.A."/>
        </authorList>
    </citation>
    <scope>NUCLEOTIDE SEQUENCE [LARGE SCALE GENOMIC DNA]</scope>
    <source>
        <strain evidence="6">JR1/69-1-13</strain>
    </source>
</reference>
<dbReference type="AlphaFoldDB" id="A0A2U1UY76"/>
<feature type="region of interest" description="Disordered" evidence="4">
    <location>
        <begin position="1"/>
        <end position="21"/>
    </location>
</feature>
<evidence type="ECO:0000256" key="1">
    <source>
        <dbReference type="ARBA" id="ARBA00009023"/>
    </source>
</evidence>
<dbReference type="PANTHER" id="PTHR33376:SF7">
    <property type="entry name" value="C4-DICARBOXYLATE-BINDING PROTEIN DCTB"/>
    <property type="match status" value="1"/>
</dbReference>
<keyword evidence="3" id="KW-0732">Signal</keyword>
<protein>
    <submittedName>
        <fullName evidence="5">C4-dicarboxylate ABC transporter</fullName>
    </submittedName>
</protein>
<name>A0A2U1UY76_9PROT</name>
<dbReference type="PANTHER" id="PTHR33376">
    <property type="match status" value="1"/>
</dbReference>
<comment type="similarity">
    <text evidence="1">Belongs to the bacterial solute-binding protein 7 family.</text>
</comment>
<keyword evidence="6" id="KW-1185">Reference proteome</keyword>
<evidence type="ECO:0000256" key="2">
    <source>
        <dbReference type="ARBA" id="ARBA00022448"/>
    </source>
</evidence>
<gene>
    <name evidence="5" type="ORF">CR165_22215</name>
</gene>
<dbReference type="GO" id="GO:0055085">
    <property type="term" value="P:transmembrane transport"/>
    <property type="evidence" value="ECO:0007669"/>
    <property type="project" value="InterPro"/>
</dbReference>
<dbReference type="InterPro" id="IPR038404">
    <property type="entry name" value="TRAP_DctP_sf"/>
</dbReference>
<dbReference type="OrthoDB" id="9799287at2"/>
<sequence>MRPGSGRQAGRGTLVARKPSQKNRGSAIMFKTLLAGGLAAAALSLPLPAQAQSPLPPGLKLSIAAVTQPVPTNPQYTTVDLPILRDGLQKASGGQITVQVSSHAERNLGGSEIVRLVRSGQVEIGAGTLSTLSGDVPILDGIDLSGLSPDIGQARRIAEAMLPLANKELERFNTRLVVVYPFPAQVLFCRSAFTSLADLRGRKIRTFGNSLVDLVQKIGALPVSIGFPEVYSALERGVVDCAVTGTGSGAAARWPEVSSHISDLPLSWAVAGYMVNLSWWNRLDPAARALLEDTFARMTDALWTLGDAATRDGIDCNTGNAAACRIHSLAPRPMTEVKATEADRALVREAMQTTVLPGFVKRCGARCGEIYNRMIAPISKVEYRP</sequence>
<dbReference type="Gene3D" id="3.40.190.170">
    <property type="entry name" value="Bacterial extracellular solute-binding protein, family 7"/>
    <property type="match status" value="1"/>
</dbReference>
<dbReference type="InterPro" id="IPR018389">
    <property type="entry name" value="DctP_fam"/>
</dbReference>
<dbReference type="Pfam" id="PF03480">
    <property type="entry name" value="DctP"/>
    <property type="match status" value="1"/>
</dbReference>
<proteinExistence type="inferred from homology"/>
<accession>A0A2U1UY76</accession>
<dbReference type="CDD" id="cd13602">
    <property type="entry name" value="PBP2_TRAP_BpDctp6_7"/>
    <property type="match status" value="1"/>
</dbReference>
<evidence type="ECO:0000256" key="3">
    <source>
        <dbReference type="ARBA" id="ARBA00022729"/>
    </source>
</evidence>
<evidence type="ECO:0000313" key="5">
    <source>
        <dbReference type="EMBL" id="PWC26606.1"/>
    </source>
</evidence>
<keyword evidence="2" id="KW-0813">Transport</keyword>
<comment type="caution">
    <text evidence="5">The sequence shown here is derived from an EMBL/GenBank/DDBJ whole genome shotgun (WGS) entry which is preliminary data.</text>
</comment>
<dbReference type="NCBIfam" id="NF037995">
    <property type="entry name" value="TRAP_S1"/>
    <property type="match status" value="1"/>
</dbReference>
<evidence type="ECO:0000313" key="6">
    <source>
        <dbReference type="Proteomes" id="UP000245048"/>
    </source>
</evidence>